<reference evidence="2" key="1">
    <citation type="submission" date="2020-10" db="EMBL/GenBank/DDBJ databases">
        <authorList>
            <person name="Gilroy R."/>
        </authorList>
    </citation>
    <scope>NUCLEOTIDE SEQUENCE</scope>
    <source>
        <strain evidence="2">G3-3990</strain>
    </source>
</reference>
<name>A0A9D9HUL6_9BACT</name>
<organism evidence="2 3">
    <name type="scientific">Candidatus Gallipaludibacter merdavium</name>
    <dbReference type="NCBI Taxonomy" id="2840839"/>
    <lineage>
        <taxon>Bacteria</taxon>
        <taxon>Pseudomonadati</taxon>
        <taxon>Bacteroidota</taxon>
        <taxon>Bacteroidia</taxon>
        <taxon>Bacteroidales</taxon>
        <taxon>Candidatus Gallipaludibacter</taxon>
    </lineage>
</organism>
<dbReference type="PANTHER" id="PTHR30399">
    <property type="entry name" value="UNCHARACTERIZED PROTEIN YGJP"/>
    <property type="match status" value="1"/>
</dbReference>
<comment type="caution">
    <text evidence="2">The sequence shown here is derived from an EMBL/GenBank/DDBJ whole genome shotgun (WGS) entry which is preliminary data.</text>
</comment>
<sequence length="238" mass="27333">MPALPIIESCFDKELGKIVFLLSQGRQIRIKISASAISVYVPGKRYLTKARDFLSENKSVIVSKQNKLKSRTPSGNSVYDGMKTLFFTVRLIEDKERKNLFFKRNNDILEIYYPDNTSVNAIQPQLIRGLSYFLRKDATAYLPQRLELLAKKHGFTYNKVSIRSKHTSWGSCTSKKHISLSLYLLLAPEPLIDYVLLHELCHTIEMNHGPRFQALLNQCTNGQSQTLKQELKKIRIPT</sequence>
<evidence type="ECO:0000259" key="1">
    <source>
        <dbReference type="Pfam" id="PF01863"/>
    </source>
</evidence>
<dbReference type="PANTHER" id="PTHR30399:SF1">
    <property type="entry name" value="UTP PYROPHOSPHATASE"/>
    <property type="match status" value="1"/>
</dbReference>
<feature type="domain" description="YgjP-like metallopeptidase" evidence="1">
    <location>
        <begin position="26"/>
        <end position="233"/>
    </location>
</feature>
<dbReference type="AlphaFoldDB" id="A0A9D9HUL6"/>
<dbReference type="InterPro" id="IPR053136">
    <property type="entry name" value="UTP_pyrophosphatase-like"/>
</dbReference>
<reference evidence="2" key="2">
    <citation type="journal article" date="2021" name="PeerJ">
        <title>Extensive microbial diversity within the chicken gut microbiome revealed by metagenomics and culture.</title>
        <authorList>
            <person name="Gilroy R."/>
            <person name="Ravi A."/>
            <person name="Getino M."/>
            <person name="Pursley I."/>
            <person name="Horton D.L."/>
            <person name="Alikhan N.F."/>
            <person name="Baker D."/>
            <person name="Gharbi K."/>
            <person name="Hall N."/>
            <person name="Watson M."/>
            <person name="Adriaenssens E.M."/>
            <person name="Foster-Nyarko E."/>
            <person name="Jarju S."/>
            <person name="Secka A."/>
            <person name="Antonio M."/>
            <person name="Oren A."/>
            <person name="Chaudhuri R.R."/>
            <person name="La Ragione R."/>
            <person name="Hildebrand F."/>
            <person name="Pallen M.J."/>
        </authorList>
    </citation>
    <scope>NUCLEOTIDE SEQUENCE</scope>
    <source>
        <strain evidence="2">G3-3990</strain>
    </source>
</reference>
<proteinExistence type="predicted"/>
<gene>
    <name evidence="2" type="ORF">IAA73_08245</name>
</gene>
<dbReference type="Proteomes" id="UP000823641">
    <property type="component" value="Unassembled WGS sequence"/>
</dbReference>
<protein>
    <submittedName>
        <fullName evidence="2">M48 family metallopeptidase</fullName>
    </submittedName>
</protein>
<evidence type="ECO:0000313" key="2">
    <source>
        <dbReference type="EMBL" id="MBO8460305.1"/>
    </source>
</evidence>
<dbReference type="InterPro" id="IPR002725">
    <property type="entry name" value="YgjP-like_metallopeptidase"/>
</dbReference>
<dbReference type="Gene3D" id="3.30.2010.10">
    <property type="entry name" value="Metalloproteases ('zincins'), catalytic domain"/>
    <property type="match status" value="1"/>
</dbReference>
<dbReference type="EMBL" id="JADIMG010000079">
    <property type="protein sequence ID" value="MBO8460305.1"/>
    <property type="molecule type" value="Genomic_DNA"/>
</dbReference>
<dbReference type="CDD" id="cd07344">
    <property type="entry name" value="M48_yhfN_like"/>
    <property type="match status" value="1"/>
</dbReference>
<dbReference type="Pfam" id="PF01863">
    <property type="entry name" value="YgjP-like"/>
    <property type="match status" value="1"/>
</dbReference>
<accession>A0A9D9HUL6</accession>
<evidence type="ECO:0000313" key="3">
    <source>
        <dbReference type="Proteomes" id="UP000823641"/>
    </source>
</evidence>